<feature type="region of interest" description="Disordered" evidence="1">
    <location>
        <begin position="293"/>
        <end position="357"/>
    </location>
</feature>
<keyword evidence="2" id="KW-0812">Transmembrane</keyword>
<proteinExistence type="predicted"/>
<protein>
    <submittedName>
        <fullName evidence="3">Uncharacterized protein</fullName>
    </submittedName>
</protein>
<dbReference type="Proteomes" id="UP000692954">
    <property type="component" value="Unassembled WGS sequence"/>
</dbReference>
<evidence type="ECO:0000313" key="4">
    <source>
        <dbReference type="Proteomes" id="UP000692954"/>
    </source>
</evidence>
<evidence type="ECO:0000313" key="3">
    <source>
        <dbReference type="EMBL" id="CAD8064310.1"/>
    </source>
</evidence>
<gene>
    <name evidence="3" type="ORF">PSON_ATCC_30995.1.T0190050</name>
</gene>
<feature type="compositionally biased region" description="Basic and acidic residues" evidence="1">
    <location>
        <begin position="240"/>
        <end position="258"/>
    </location>
</feature>
<sequence>MDDLSINSETLYHSRSKDLLRAVKENPDNEFYAKTIGQLLYHMGKDGIYDEAVIKKIEKCLYKFKGEFPKDQLLVLFMDFYPFLQIINICMISLMLNFVCIKEKERIGKNKNLQRKYRSQCHNCIIRQYRRHLKYQTDVQLRLLHACISAKYFEPDMFDNLVKDTDEGRYRTMDELKAVRENAPKQYIGDHLYQPEMLEQYLKLKVLGNNEAIQREKRLIQEKQLDDLLYDQFMLNKVEQQRDKEQQIKDNRKGMKDEDGQDEDEEIDNQLTEEERKDLLTDFQKKHFESLDMETVNPDDLPPEWFMDNNQSKDNDFDEMDERIQQAAQEKSQFAKNKELKKRKGRSGKGDIFNAME</sequence>
<organism evidence="3 4">
    <name type="scientific">Paramecium sonneborni</name>
    <dbReference type="NCBI Taxonomy" id="65129"/>
    <lineage>
        <taxon>Eukaryota</taxon>
        <taxon>Sar</taxon>
        <taxon>Alveolata</taxon>
        <taxon>Ciliophora</taxon>
        <taxon>Intramacronucleata</taxon>
        <taxon>Oligohymenophorea</taxon>
        <taxon>Peniculida</taxon>
        <taxon>Parameciidae</taxon>
        <taxon>Paramecium</taxon>
    </lineage>
</organism>
<comment type="caution">
    <text evidence="3">The sequence shown here is derived from an EMBL/GenBank/DDBJ whole genome shotgun (WGS) entry which is preliminary data.</text>
</comment>
<feature type="compositionally biased region" description="Polar residues" evidence="1">
    <location>
        <begin position="326"/>
        <end position="335"/>
    </location>
</feature>
<keyword evidence="2" id="KW-0472">Membrane</keyword>
<dbReference type="EMBL" id="CAJJDN010000019">
    <property type="protein sequence ID" value="CAD8064310.1"/>
    <property type="molecule type" value="Genomic_DNA"/>
</dbReference>
<accession>A0A8S1L851</accession>
<keyword evidence="2" id="KW-1133">Transmembrane helix</keyword>
<name>A0A8S1L851_9CILI</name>
<keyword evidence="4" id="KW-1185">Reference proteome</keyword>
<dbReference type="OrthoDB" id="300558at2759"/>
<feature type="transmembrane region" description="Helical" evidence="2">
    <location>
        <begin position="80"/>
        <end position="101"/>
    </location>
</feature>
<reference evidence="3" key="1">
    <citation type="submission" date="2021-01" db="EMBL/GenBank/DDBJ databases">
        <authorList>
            <consortium name="Genoscope - CEA"/>
            <person name="William W."/>
        </authorList>
    </citation>
    <scope>NUCLEOTIDE SEQUENCE</scope>
</reference>
<evidence type="ECO:0000256" key="1">
    <source>
        <dbReference type="SAM" id="MobiDB-lite"/>
    </source>
</evidence>
<evidence type="ECO:0000256" key="2">
    <source>
        <dbReference type="SAM" id="Phobius"/>
    </source>
</evidence>
<feature type="region of interest" description="Disordered" evidence="1">
    <location>
        <begin position="240"/>
        <end position="267"/>
    </location>
</feature>
<dbReference type="AlphaFoldDB" id="A0A8S1L851"/>